<evidence type="ECO:0000256" key="1">
    <source>
        <dbReference type="SAM" id="MobiDB-lite"/>
    </source>
</evidence>
<name>A0AAV7MTP3_PLEWA</name>
<reference evidence="2" key="1">
    <citation type="journal article" date="2022" name="bioRxiv">
        <title>Sequencing and chromosome-scale assembly of the giantPleurodeles waltlgenome.</title>
        <authorList>
            <person name="Brown T."/>
            <person name="Elewa A."/>
            <person name="Iarovenko S."/>
            <person name="Subramanian E."/>
            <person name="Araus A.J."/>
            <person name="Petzold A."/>
            <person name="Susuki M."/>
            <person name="Suzuki K.-i.T."/>
            <person name="Hayashi T."/>
            <person name="Toyoda A."/>
            <person name="Oliveira C."/>
            <person name="Osipova E."/>
            <person name="Leigh N.D."/>
            <person name="Simon A."/>
            <person name="Yun M.H."/>
        </authorList>
    </citation>
    <scope>NUCLEOTIDE SEQUENCE</scope>
    <source>
        <strain evidence="2">20211129_DDA</strain>
        <tissue evidence="2">Liver</tissue>
    </source>
</reference>
<protein>
    <submittedName>
        <fullName evidence="2">Uncharacterized protein</fullName>
    </submittedName>
</protein>
<organism evidence="2 3">
    <name type="scientific">Pleurodeles waltl</name>
    <name type="common">Iberian ribbed newt</name>
    <dbReference type="NCBI Taxonomy" id="8319"/>
    <lineage>
        <taxon>Eukaryota</taxon>
        <taxon>Metazoa</taxon>
        <taxon>Chordata</taxon>
        <taxon>Craniata</taxon>
        <taxon>Vertebrata</taxon>
        <taxon>Euteleostomi</taxon>
        <taxon>Amphibia</taxon>
        <taxon>Batrachia</taxon>
        <taxon>Caudata</taxon>
        <taxon>Salamandroidea</taxon>
        <taxon>Salamandridae</taxon>
        <taxon>Pleurodelinae</taxon>
        <taxon>Pleurodeles</taxon>
    </lineage>
</organism>
<sequence length="101" mass="11123">MSHSNNATKCDAKDRYGVEAHADALFPRKKRKHGSPVDRIASAASRERDARCTASADQCGPGGKTIEDKSPERQREVERLSGSTEEGGPRDEPWTPCVEER</sequence>
<feature type="region of interest" description="Disordered" evidence="1">
    <location>
        <begin position="27"/>
        <end position="101"/>
    </location>
</feature>
<proteinExistence type="predicted"/>
<comment type="caution">
    <text evidence="2">The sequence shown here is derived from an EMBL/GenBank/DDBJ whole genome shotgun (WGS) entry which is preliminary data.</text>
</comment>
<dbReference type="AlphaFoldDB" id="A0AAV7MTP3"/>
<dbReference type="Proteomes" id="UP001066276">
    <property type="component" value="Chromosome 9"/>
</dbReference>
<keyword evidence="3" id="KW-1185">Reference proteome</keyword>
<gene>
    <name evidence="2" type="ORF">NDU88_003850</name>
</gene>
<accession>A0AAV7MTP3</accession>
<dbReference type="EMBL" id="JANPWB010000013">
    <property type="protein sequence ID" value="KAJ1106449.1"/>
    <property type="molecule type" value="Genomic_DNA"/>
</dbReference>
<evidence type="ECO:0000313" key="2">
    <source>
        <dbReference type="EMBL" id="KAJ1106449.1"/>
    </source>
</evidence>
<feature type="compositionally biased region" description="Basic and acidic residues" evidence="1">
    <location>
        <begin position="65"/>
        <end position="79"/>
    </location>
</feature>
<feature type="compositionally biased region" description="Basic and acidic residues" evidence="1">
    <location>
        <begin position="87"/>
        <end position="101"/>
    </location>
</feature>
<evidence type="ECO:0000313" key="3">
    <source>
        <dbReference type="Proteomes" id="UP001066276"/>
    </source>
</evidence>